<keyword evidence="4" id="KW-1185">Reference proteome</keyword>
<sequence length="265" mass="28721">MNLHAAVIQYAPTTDKDENLELVKQLIGKAADQGADLAVLPEYATYAKPDLDETYIENAEELDGRTVTTLRALSTEKNIVIIAGMNEPNGQGRVFNTLVGVQEGELKSTYRKLHLYDAFGAHESKWIEPGAIEEPQLLEVNGLKVGLQTCYDLRFPEVSRVLVDAGADVLALPAAWVPGPLKENHWTTLLRARAIENTVYVVAAGQSAPTGVGHSSIIDPMGNTIAMIGDDVGIARADLSPERIANVRTINPALTGRRFTVQPKV</sequence>
<evidence type="ECO:0000259" key="2">
    <source>
        <dbReference type="PROSITE" id="PS50263"/>
    </source>
</evidence>
<protein>
    <submittedName>
        <fullName evidence="3">Hydrolase</fullName>
    </submittedName>
</protein>
<dbReference type="SUPFAM" id="SSF56317">
    <property type="entry name" value="Carbon-nitrogen hydrolase"/>
    <property type="match status" value="1"/>
</dbReference>
<dbReference type="PROSITE" id="PS01227">
    <property type="entry name" value="UPF0012"/>
    <property type="match status" value="1"/>
</dbReference>
<accession>A0A1B7M0D5</accession>
<dbReference type="InterPro" id="IPR001110">
    <property type="entry name" value="UPF0012_CS"/>
</dbReference>
<name>A0A1B7M0D5_9MICC</name>
<dbReference type="PROSITE" id="PS50263">
    <property type="entry name" value="CN_HYDROLASE"/>
    <property type="match status" value="1"/>
</dbReference>
<dbReference type="GO" id="GO:0016787">
    <property type="term" value="F:hydrolase activity"/>
    <property type="evidence" value="ECO:0007669"/>
    <property type="project" value="UniProtKB-KW"/>
</dbReference>
<dbReference type="PANTHER" id="PTHR23088:SF27">
    <property type="entry name" value="DEAMINATED GLUTATHIONE AMIDASE"/>
    <property type="match status" value="1"/>
</dbReference>
<comment type="caution">
    <text evidence="3">The sequence shown here is derived from an EMBL/GenBank/DDBJ whole genome shotgun (WGS) entry which is preliminary data.</text>
</comment>
<dbReference type="RefSeq" id="WP_043057608.1">
    <property type="nucleotide sequence ID" value="NZ_LXEY01000016.1"/>
</dbReference>
<comment type="similarity">
    <text evidence="1">Belongs to the carbon-nitrogen hydrolase superfamily. NIT1/NIT2 family.</text>
</comment>
<dbReference type="InterPro" id="IPR003010">
    <property type="entry name" value="C-N_Hydrolase"/>
</dbReference>
<gene>
    <name evidence="3" type="ORF">A6F49_08690</name>
</gene>
<dbReference type="PANTHER" id="PTHR23088">
    <property type="entry name" value="NITRILASE-RELATED"/>
    <property type="match status" value="1"/>
</dbReference>
<dbReference type="Proteomes" id="UP000078292">
    <property type="component" value="Unassembled WGS sequence"/>
</dbReference>
<reference evidence="3 4" key="1">
    <citation type="submission" date="2016-04" db="EMBL/GenBank/DDBJ databases">
        <title>First whole genome shotgun sequence of the bacterium Enteractinococcus sp. strain UASWS1574.</title>
        <authorList>
            <person name="Crovadore J."/>
            <person name="Chablais R."/>
            <person name="Lefort F."/>
        </authorList>
    </citation>
    <scope>NUCLEOTIDE SEQUENCE [LARGE SCALE GENOMIC DNA]</scope>
    <source>
        <strain evidence="3 4">UASWS1574</strain>
    </source>
</reference>
<dbReference type="STRING" id="1837282.A6F49_08690"/>
<keyword evidence="3" id="KW-0378">Hydrolase</keyword>
<proteinExistence type="inferred from homology"/>
<dbReference type="Gene3D" id="3.60.110.10">
    <property type="entry name" value="Carbon-nitrogen hydrolase"/>
    <property type="match status" value="1"/>
</dbReference>
<dbReference type="Pfam" id="PF00795">
    <property type="entry name" value="CN_hydrolase"/>
    <property type="match status" value="1"/>
</dbReference>
<dbReference type="EMBL" id="LXEY01000016">
    <property type="protein sequence ID" value="OAV61510.1"/>
    <property type="molecule type" value="Genomic_DNA"/>
</dbReference>
<organism evidence="3 4">
    <name type="scientific">Enteractinococcus helveticum</name>
    <dbReference type="NCBI Taxonomy" id="1837282"/>
    <lineage>
        <taxon>Bacteria</taxon>
        <taxon>Bacillati</taxon>
        <taxon>Actinomycetota</taxon>
        <taxon>Actinomycetes</taxon>
        <taxon>Micrococcales</taxon>
        <taxon>Micrococcaceae</taxon>
    </lineage>
</organism>
<feature type="domain" description="CN hydrolase" evidence="2">
    <location>
        <begin position="3"/>
        <end position="241"/>
    </location>
</feature>
<dbReference type="InterPro" id="IPR036526">
    <property type="entry name" value="C-N_Hydrolase_sf"/>
</dbReference>
<evidence type="ECO:0000313" key="4">
    <source>
        <dbReference type="Proteomes" id="UP000078292"/>
    </source>
</evidence>
<dbReference type="AlphaFoldDB" id="A0A1B7M0D5"/>
<evidence type="ECO:0000313" key="3">
    <source>
        <dbReference type="EMBL" id="OAV61510.1"/>
    </source>
</evidence>
<dbReference type="OrthoDB" id="9811121at2"/>
<dbReference type="CDD" id="cd07581">
    <property type="entry name" value="nitrilase_3"/>
    <property type="match status" value="1"/>
</dbReference>
<evidence type="ECO:0000256" key="1">
    <source>
        <dbReference type="ARBA" id="ARBA00010613"/>
    </source>
</evidence>